<keyword evidence="4" id="KW-1185">Reference proteome</keyword>
<evidence type="ECO:0000313" key="3">
    <source>
        <dbReference type="EMBL" id="KAA9155644.1"/>
    </source>
</evidence>
<feature type="chain" id="PRO_5024350520" evidence="2">
    <location>
        <begin position="25"/>
        <end position="270"/>
    </location>
</feature>
<keyword evidence="2" id="KW-0732">Signal</keyword>
<feature type="compositionally biased region" description="Low complexity" evidence="1">
    <location>
        <begin position="151"/>
        <end position="163"/>
    </location>
</feature>
<feature type="region of interest" description="Disordered" evidence="1">
    <location>
        <begin position="147"/>
        <end position="171"/>
    </location>
</feature>
<organism evidence="3 4">
    <name type="scientific">Amycolatopsis acidicola</name>
    <dbReference type="NCBI Taxonomy" id="2596893"/>
    <lineage>
        <taxon>Bacteria</taxon>
        <taxon>Bacillati</taxon>
        <taxon>Actinomycetota</taxon>
        <taxon>Actinomycetes</taxon>
        <taxon>Pseudonocardiales</taxon>
        <taxon>Pseudonocardiaceae</taxon>
        <taxon>Amycolatopsis</taxon>
    </lineage>
</organism>
<dbReference type="EMBL" id="VMNW02000055">
    <property type="protein sequence ID" value="KAA9155644.1"/>
    <property type="molecule type" value="Genomic_DNA"/>
</dbReference>
<comment type="caution">
    <text evidence="3">The sequence shown here is derived from an EMBL/GenBank/DDBJ whole genome shotgun (WGS) entry which is preliminary data.</text>
</comment>
<name>A0A5N0UUB7_9PSEU</name>
<dbReference type="OrthoDB" id="3621270at2"/>
<reference evidence="3" key="1">
    <citation type="submission" date="2019-09" db="EMBL/GenBank/DDBJ databases">
        <authorList>
            <person name="Teo W.F.A."/>
            <person name="Duangmal K."/>
        </authorList>
    </citation>
    <scope>NUCLEOTIDE SEQUENCE [LARGE SCALE GENOMIC DNA]</scope>
    <source>
        <strain evidence="3">K81G1</strain>
    </source>
</reference>
<feature type="signal peptide" evidence="2">
    <location>
        <begin position="1"/>
        <end position="24"/>
    </location>
</feature>
<sequence length="270" mass="26768">MRSRRIMAAGTLTFFLLSATPATAAESTIVSCSATVEGAPGRQVLLDPASVTAPITSALDKLDPLGLLSGQFRTAWANTSPIPVGTIPEGRSTVTGADIADAVTGRLGQIPLLGPVLGQLTSLLSQTLDSLCGLVLHGVVPALPAPPAAPAQPAQPAQPVAPANPVSGGLSSTPADVAAPSRFGSGGGALFGTPLPVATFFPLSGSGIPGVSAPLDISQPTALGASPQSGGSADVLPTSAEQLPLTELTALMLLSVVSAVLVRRWVLGGR</sequence>
<accession>A0A5N0UUB7</accession>
<dbReference type="Proteomes" id="UP000319769">
    <property type="component" value="Unassembled WGS sequence"/>
</dbReference>
<evidence type="ECO:0000256" key="2">
    <source>
        <dbReference type="SAM" id="SignalP"/>
    </source>
</evidence>
<gene>
    <name evidence="3" type="ORF">FPZ12_029260</name>
</gene>
<evidence type="ECO:0000313" key="4">
    <source>
        <dbReference type="Proteomes" id="UP000319769"/>
    </source>
</evidence>
<dbReference type="RefSeq" id="WP_144755970.1">
    <property type="nucleotide sequence ID" value="NZ_VMNW02000055.1"/>
</dbReference>
<dbReference type="AlphaFoldDB" id="A0A5N0UUB7"/>
<evidence type="ECO:0000256" key="1">
    <source>
        <dbReference type="SAM" id="MobiDB-lite"/>
    </source>
</evidence>
<proteinExistence type="predicted"/>
<protein>
    <submittedName>
        <fullName evidence="3">Uncharacterized protein</fullName>
    </submittedName>
</protein>